<feature type="transmembrane region" description="Helical" evidence="8">
    <location>
        <begin position="125"/>
        <end position="148"/>
    </location>
</feature>
<evidence type="ECO:0000256" key="6">
    <source>
        <dbReference type="ARBA" id="ARBA00022989"/>
    </source>
</evidence>
<feature type="transmembrane region" description="Helical" evidence="8">
    <location>
        <begin position="183"/>
        <end position="205"/>
    </location>
</feature>
<feature type="transmembrane region" description="Helical" evidence="8">
    <location>
        <begin position="347"/>
        <end position="366"/>
    </location>
</feature>
<dbReference type="RefSeq" id="WP_218136293.1">
    <property type="nucleotide sequence ID" value="NZ_FNDJ01000033.1"/>
</dbReference>
<keyword evidence="10" id="KW-1185">Reference proteome</keyword>
<dbReference type="InterPro" id="IPR051050">
    <property type="entry name" value="Lipid_II_flippase_MurJ/MviN"/>
</dbReference>
<keyword evidence="5" id="KW-0573">Peptidoglycan synthesis</keyword>
<evidence type="ECO:0000256" key="8">
    <source>
        <dbReference type="SAM" id="Phobius"/>
    </source>
</evidence>
<dbReference type="Proteomes" id="UP000199202">
    <property type="component" value="Unassembled WGS sequence"/>
</dbReference>
<dbReference type="GO" id="GO:0034204">
    <property type="term" value="P:lipid translocation"/>
    <property type="evidence" value="ECO:0007669"/>
    <property type="project" value="TreeGrafter"/>
</dbReference>
<evidence type="ECO:0000256" key="5">
    <source>
        <dbReference type="ARBA" id="ARBA00022984"/>
    </source>
</evidence>
<organism evidence="9 10">
    <name type="scientific">Nonomuraea jiangxiensis</name>
    <dbReference type="NCBI Taxonomy" id="633440"/>
    <lineage>
        <taxon>Bacteria</taxon>
        <taxon>Bacillati</taxon>
        <taxon>Actinomycetota</taxon>
        <taxon>Actinomycetes</taxon>
        <taxon>Streptosporangiales</taxon>
        <taxon>Streptosporangiaceae</taxon>
        <taxon>Nonomuraea</taxon>
    </lineage>
</organism>
<dbReference type="PANTHER" id="PTHR47019">
    <property type="entry name" value="LIPID II FLIPPASE MURJ"/>
    <property type="match status" value="1"/>
</dbReference>
<feature type="transmembrane region" description="Helical" evidence="8">
    <location>
        <begin position="396"/>
        <end position="418"/>
    </location>
</feature>
<evidence type="ECO:0000313" key="9">
    <source>
        <dbReference type="EMBL" id="SDL94619.1"/>
    </source>
</evidence>
<evidence type="ECO:0000256" key="3">
    <source>
        <dbReference type="ARBA" id="ARBA00022692"/>
    </source>
</evidence>
<feature type="transmembrane region" description="Helical" evidence="8">
    <location>
        <begin position="94"/>
        <end position="113"/>
    </location>
</feature>
<dbReference type="AlphaFoldDB" id="A0A1G9P7A2"/>
<keyword evidence="3 8" id="KW-0812">Transmembrane</keyword>
<feature type="transmembrane region" description="Helical" evidence="8">
    <location>
        <begin position="160"/>
        <end position="177"/>
    </location>
</feature>
<dbReference type="EMBL" id="FNDJ01000033">
    <property type="protein sequence ID" value="SDL94619.1"/>
    <property type="molecule type" value="Genomic_DNA"/>
</dbReference>
<accession>A0A1G9P7A2</accession>
<dbReference type="PRINTS" id="PR01806">
    <property type="entry name" value="VIRFACTRMVIN"/>
</dbReference>
<gene>
    <name evidence="9" type="ORF">SAMN05421869_13356</name>
</gene>
<evidence type="ECO:0000256" key="1">
    <source>
        <dbReference type="ARBA" id="ARBA00004651"/>
    </source>
</evidence>
<evidence type="ECO:0000313" key="10">
    <source>
        <dbReference type="Proteomes" id="UP000199202"/>
    </source>
</evidence>
<feature type="transmembrane region" description="Helical" evidence="8">
    <location>
        <begin position="462"/>
        <end position="489"/>
    </location>
</feature>
<dbReference type="InterPro" id="IPR004268">
    <property type="entry name" value="MurJ"/>
</dbReference>
<dbReference type="STRING" id="633440.SAMN05421869_13356"/>
<keyword evidence="2" id="KW-1003">Cell membrane</keyword>
<dbReference type="GO" id="GO:0008360">
    <property type="term" value="P:regulation of cell shape"/>
    <property type="evidence" value="ECO:0007669"/>
    <property type="project" value="UniProtKB-KW"/>
</dbReference>
<proteinExistence type="predicted"/>
<keyword evidence="7 8" id="KW-0472">Membrane</keyword>
<feature type="transmembrane region" description="Helical" evidence="8">
    <location>
        <begin position="217"/>
        <end position="234"/>
    </location>
</feature>
<feature type="transmembrane region" description="Helical" evidence="8">
    <location>
        <begin position="373"/>
        <end position="390"/>
    </location>
</feature>
<feature type="transmembrane region" description="Helical" evidence="8">
    <location>
        <begin position="430"/>
        <end position="450"/>
    </location>
</feature>
<name>A0A1G9P7A2_9ACTN</name>
<feature type="transmembrane region" description="Helical" evidence="8">
    <location>
        <begin position="48"/>
        <end position="73"/>
    </location>
</feature>
<dbReference type="PANTHER" id="PTHR47019:SF1">
    <property type="entry name" value="LIPID II FLIPPASE MURJ"/>
    <property type="match status" value="1"/>
</dbReference>
<comment type="subcellular location">
    <subcellularLocation>
        <location evidence="1">Cell membrane</location>
        <topology evidence="1">Multi-pass membrane protein</topology>
    </subcellularLocation>
</comment>
<dbReference type="GO" id="GO:0009252">
    <property type="term" value="P:peptidoglycan biosynthetic process"/>
    <property type="evidence" value="ECO:0007669"/>
    <property type="project" value="UniProtKB-KW"/>
</dbReference>
<reference evidence="9 10" key="1">
    <citation type="submission" date="2016-10" db="EMBL/GenBank/DDBJ databases">
        <authorList>
            <person name="de Groot N.N."/>
        </authorList>
    </citation>
    <scope>NUCLEOTIDE SEQUENCE [LARGE SCALE GENOMIC DNA]</scope>
    <source>
        <strain evidence="9 10">CGMCC 4.6533</strain>
    </source>
</reference>
<dbReference type="GO" id="GO:0015648">
    <property type="term" value="F:lipid-linked peptidoglycan transporter activity"/>
    <property type="evidence" value="ECO:0007669"/>
    <property type="project" value="TreeGrafter"/>
</dbReference>
<keyword evidence="6 8" id="KW-1133">Transmembrane helix</keyword>
<dbReference type="GO" id="GO:0005886">
    <property type="term" value="C:plasma membrane"/>
    <property type="evidence" value="ECO:0007669"/>
    <property type="project" value="UniProtKB-SubCell"/>
</dbReference>
<feature type="transmembrane region" description="Helical" evidence="8">
    <location>
        <begin position="263"/>
        <end position="282"/>
    </location>
</feature>
<evidence type="ECO:0000256" key="2">
    <source>
        <dbReference type="ARBA" id="ARBA00022475"/>
    </source>
</evidence>
<evidence type="ECO:0000256" key="7">
    <source>
        <dbReference type="ARBA" id="ARBA00023136"/>
    </source>
</evidence>
<keyword evidence="4" id="KW-0133">Cell shape</keyword>
<evidence type="ECO:0000256" key="4">
    <source>
        <dbReference type="ARBA" id="ARBA00022960"/>
    </source>
</evidence>
<protein>
    <submittedName>
        <fullName evidence="9">Putative peptidoglycan lipid II flippase</fullName>
    </submittedName>
</protein>
<feature type="transmembrane region" description="Helical" evidence="8">
    <location>
        <begin position="302"/>
        <end position="327"/>
    </location>
</feature>
<sequence length="502" mass="50871">MTTATSPAARAVSVTALLIGLGSLLGFARDLLVGTVFGADAGTDAFLVAWTIPETAAPLLIEGAMAFVLVPLFSRAVEAGDDVRGLVSSTLPRLCLGLAGLGALVAVGAPYLVGLLAPGIPQAGLAADCMRVAAVTIPLFGLAGYLSAVLRVHQAFAPPAAIYVAYNVGIVACVWTLRDRGVYAAALGVAAGALGMVLVQTPAFLRRIGPPRRPARGVPLPLAAFLPVAVFTLVRQCQVFVERFVGSSLPEGSISHLNYAQKIAQVPMVLSLIVATVSFPQLARSIAAGDTGRARRRMAGDLAVACAVVLAGTAAFLACAPDIVAVLLEHGAFTEADTAATAHIMRVYALGLLGQAVVGVACRAYFCGARASWYPALAMAAGLIVTAVLARPAWGVTGIAAANAAGITLTAVLLLTGLRSRVMALPFRMAVAPLRGLLPAAAAATAAGWGARSLLADLPRPIALALAGAALAATFCAVAAVSGTALIGTTPITRLIRMRGRA</sequence>
<dbReference type="Pfam" id="PF03023">
    <property type="entry name" value="MurJ"/>
    <property type="match status" value="1"/>
</dbReference>